<gene>
    <name evidence="1" type="ORF">WICMUC_001952</name>
</gene>
<protein>
    <submittedName>
        <fullName evidence="1">Uncharacterized protein</fullName>
    </submittedName>
</protein>
<reference evidence="1" key="2">
    <citation type="submission" date="2021-01" db="EMBL/GenBank/DDBJ databases">
        <authorList>
            <person name="Schikora-Tamarit M.A."/>
        </authorList>
    </citation>
    <scope>NUCLEOTIDE SEQUENCE</scope>
    <source>
        <strain evidence="1">CBS6341</strain>
    </source>
</reference>
<sequence length="96" mass="9995">MEPKQQDLKQTPKLKASLSGYSVGNSFPKPIEGTGVLNSLLYSSVDLAIVNTLEISLDTSDFVSILARFELSSSNSSSGRLAASASAAVNVCGSRA</sequence>
<name>A0A9P8TG15_9ASCO</name>
<accession>A0A9P8TG15</accession>
<evidence type="ECO:0000313" key="2">
    <source>
        <dbReference type="Proteomes" id="UP000769528"/>
    </source>
</evidence>
<proteinExistence type="predicted"/>
<evidence type="ECO:0000313" key="1">
    <source>
        <dbReference type="EMBL" id="KAH3677046.1"/>
    </source>
</evidence>
<comment type="caution">
    <text evidence="1">The sequence shown here is derived from an EMBL/GenBank/DDBJ whole genome shotgun (WGS) entry which is preliminary data.</text>
</comment>
<dbReference type="Proteomes" id="UP000769528">
    <property type="component" value="Unassembled WGS sequence"/>
</dbReference>
<keyword evidence="2" id="KW-1185">Reference proteome</keyword>
<dbReference type="EMBL" id="JAEUBF010000556">
    <property type="protein sequence ID" value="KAH3677046.1"/>
    <property type="molecule type" value="Genomic_DNA"/>
</dbReference>
<dbReference type="AlphaFoldDB" id="A0A9P8TG15"/>
<reference evidence="1" key="1">
    <citation type="journal article" date="2021" name="Open Biol.">
        <title>Shared evolutionary footprints suggest mitochondrial oxidative damage underlies multiple complex I losses in fungi.</title>
        <authorList>
            <person name="Schikora-Tamarit M.A."/>
            <person name="Marcet-Houben M."/>
            <person name="Nosek J."/>
            <person name="Gabaldon T."/>
        </authorList>
    </citation>
    <scope>NUCLEOTIDE SEQUENCE</scope>
    <source>
        <strain evidence="1">CBS6341</strain>
    </source>
</reference>
<organism evidence="1 2">
    <name type="scientific">Wickerhamomyces mucosus</name>
    <dbReference type="NCBI Taxonomy" id="1378264"/>
    <lineage>
        <taxon>Eukaryota</taxon>
        <taxon>Fungi</taxon>
        <taxon>Dikarya</taxon>
        <taxon>Ascomycota</taxon>
        <taxon>Saccharomycotina</taxon>
        <taxon>Saccharomycetes</taxon>
        <taxon>Phaffomycetales</taxon>
        <taxon>Wickerhamomycetaceae</taxon>
        <taxon>Wickerhamomyces</taxon>
    </lineage>
</organism>